<dbReference type="GO" id="GO:0016829">
    <property type="term" value="F:lyase activity"/>
    <property type="evidence" value="ECO:0007669"/>
    <property type="project" value="InterPro"/>
</dbReference>
<evidence type="ECO:0000313" key="3">
    <source>
        <dbReference type="EMBL" id="ETX13849.1"/>
    </source>
</evidence>
<proteinExistence type="predicted"/>
<accession>X7ECP3</accession>
<dbReference type="Gene3D" id="1.50.10.100">
    <property type="entry name" value="Chondroitin AC/alginate lyase"/>
    <property type="match status" value="1"/>
</dbReference>
<reference evidence="3 4" key="1">
    <citation type="submission" date="2014-01" db="EMBL/GenBank/DDBJ databases">
        <title>Roseivivax halodurans JCM 10272 Genome Sequencing.</title>
        <authorList>
            <person name="Lai Q."/>
            <person name="Li G."/>
            <person name="Shao Z."/>
        </authorList>
    </citation>
    <scope>NUCLEOTIDE SEQUENCE [LARGE SCALE GENOMIC DNA]</scope>
    <source>
        <strain evidence="3 4">JCM 10272</strain>
    </source>
</reference>
<dbReference type="Proteomes" id="UP000022447">
    <property type="component" value="Unassembled WGS sequence"/>
</dbReference>
<dbReference type="InterPro" id="IPR012480">
    <property type="entry name" value="Hepar_II_III_C"/>
</dbReference>
<organism evidence="3 4">
    <name type="scientific">Roseivivax halodurans JCM 10272</name>
    <dbReference type="NCBI Taxonomy" id="1449350"/>
    <lineage>
        <taxon>Bacteria</taxon>
        <taxon>Pseudomonadati</taxon>
        <taxon>Pseudomonadota</taxon>
        <taxon>Alphaproteobacteria</taxon>
        <taxon>Rhodobacterales</taxon>
        <taxon>Roseobacteraceae</taxon>
        <taxon>Roseivivax</taxon>
    </lineage>
</organism>
<evidence type="ECO:0000259" key="2">
    <source>
        <dbReference type="Pfam" id="PF07940"/>
    </source>
</evidence>
<dbReference type="AlphaFoldDB" id="X7ECP3"/>
<dbReference type="Pfam" id="PF07940">
    <property type="entry name" value="Hepar_II_III_C"/>
    <property type="match status" value="1"/>
</dbReference>
<feature type="domain" description="Heparinase II/III-like C-terminal" evidence="2">
    <location>
        <begin position="244"/>
        <end position="504"/>
    </location>
</feature>
<gene>
    <name evidence="3" type="ORF">OCH239_06550</name>
</gene>
<dbReference type="STRING" id="1449350.OCH239_06550"/>
<keyword evidence="4" id="KW-1185">Reference proteome</keyword>
<comment type="subcellular location">
    <subcellularLocation>
        <location evidence="1">Cell envelope</location>
    </subcellularLocation>
</comment>
<dbReference type="GO" id="GO:0030313">
    <property type="term" value="C:cell envelope"/>
    <property type="evidence" value="ECO:0007669"/>
    <property type="project" value="UniProtKB-SubCell"/>
</dbReference>
<sequence>MFAGHLVESPGWSIWDVTPPDAAFAEVIQGCPWLDDLAALGDPGARSLAQGWVWGWIARYGRGKGEGWQPQLAGRRLIRWMHHSAFLLRGPDQETSDAFRRAMGAHAIYLSRSWMRARPGVERIEALTGLLYAASFLAGMARHAGPAKQGLDRECRGIVHADGAIATRNPEELLEVFALLTWAASALRECGDAPGAAHDAAIRSMAQNLRTLRHSDGRLARFHGGGAGAEGRLDQALAASGVRTRPRSGRAMGFVKMSAGRTSLIIDAAPPPAGQASLDAHASTLAFELTSGRRPLIVSCGDGASFGPDWRRAGRATPSHSALCLDGYSSARLGAPGHVGAAAREMLEDAPTRVPVELATGEEGAIFEGAHDGYVSTHGLTHARTLTLSTDGRTLTGEDMLIAMSAQDRRVFERSIDRRAPTGIPYRIRFHLHPDVAAELDPEGASVELTLASGEVWIFRPGAEAAMRLEASVYLEAGRLRPRACKQVVLSGRAMEYASRVRWTLAKSEETAIAIRDLAAAGVDADETEDAT</sequence>
<dbReference type="eggNOG" id="COG5360">
    <property type="taxonomic scope" value="Bacteria"/>
</dbReference>
<evidence type="ECO:0000256" key="1">
    <source>
        <dbReference type="ARBA" id="ARBA00004196"/>
    </source>
</evidence>
<dbReference type="PATRIC" id="fig|1449350.3.peg.2994"/>
<dbReference type="EMBL" id="JALZ01000017">
    <property type="protein sequence ID" value="ETX13849.1"/>
    <property type="molecule type" value="Genomic_DNA"/>
</dbReference>
<evidence type="ECO:0000313" key="4">
    <source>
        <dbReference type="Proteomes" id="UP000022447"/>
    </source>
</evidence>
<name>X7ECP3_9RHOB</name>
<comment type="caution">
    <text evidence="3">The sequence shown here is derived from an EMBL/GenBank/DDBJ whole genome shotgun (WGS) entry which is preliminary data.</text>
</comment>
<protein>
    <submittedName>
        <fullName evidence="3">Heparinase II/III family protein</fullName>
    </submittedName>
</protein>
<dbReference type="Gene3D" id="2.70.98.70">
    <property type="match status" value="1"/>
</dbReference>
<dbReference type="InterPro" id="IPR008929">
    <property type="entry name" value="Chondroitin_lyas"/>
</dbReference>